<dbReference type="AlphaFoldDB" id="A0A1H3M5I8"/>
<dbReference type="SMART" id="SM01012">
    <property type="entry name" value="ANTAR"/>
    <property type="match status" value="1"/>
</dbReference>
<proteinExistence type="predicted"/>
<dbReference type="Gene3D" id="1.10.10.10">
    <property type="entry name" value="Winged helix-like DNA-binding domain superfamily/Winged helix DNA-binding domain"/>
    <property type="match status" value="1"/>
</dbReference>
<evidence type="ECO:0000259" key="1">
    <source>
        <dbReference type="SMART" id="SM01012"/>
    </source>
</evidence>
<evidence type="ECO:0000313" key="3">
    <source>
        <dbReference type="Proteomes" id="UP000198921"/>
    </source>
</evidence>
<dbReference type="GO" id="GO:0003723">
    <property type="term" value="F:RNA binding"/>
    <property type="evidence" value="ECO:0007669"/>
    <property type="project" value="InterPro"/>
</dbReference>
<gene>
    <name evidence="2" type="ORF">SAMN05660209_03547</name>
</gene>
<accession>A0A1H3M5I8</accession>
<sequence>MRNRIPRTRRSADMLDDRCVSIATRFRAALDGVPEPADPELLPVRLARACARTLGVEGVGLSVGSAGEARVPLGASTGTASLAERLQFTAGQGPCEAAQRYQEPVFAAFSDLQRRWGAFAGLLAEHTPYRAVVALPIGETLAGPGAMDLFFTDESTVPDLDVFEAMAVGDLTSAALGDATVWAPWSPEGGPAWLHGPAARDRGLVWTAIGFVVLTRQLSESAALDVLRAAARASGRTVDDLAGDVVAGRVDPDELLQPDGHTPTTHD</sequence>
<dbReference type="EMBL" id="FNOT01000010">
    <property type="protein sequence ID" value="SDY71508.1"/>
    <property type="molecule type" value="Genomic_DNA"/>
</dbReference>
<organism evidence="2 3">
    <name type="scientific">Geodermatophilus africanus</name>
    <dbReference type="NCBI Taxonomy" id="1137993"/>
    <lineage>
        <taxon>Bacteria</taxon>
        <taxon>Bacillati</taxon>
        <taxon>Actinomycetota</taxon>
        <taxon>Actinomycetes</taxon>
        <taxon>Geodermatophilales</taxon>
        <taxon>Geodermatophilaceae</taxon>
        <taxon>Geodermatophilus</taxon>
    </lineage>
</organism>
<dbReference type="Pfam" id="PF03861">
    <property type="entry name" value="ANTAR"/>
    <property type="match status" value="1"/>
</dbReference>
<keyword evidence="3" id="KW-1185">Reference proteome</keyword>
<dbReference type="Proteomes" id="UP000198921">
    <property type="component" value="Unassembled WGS sequence"/>
</dbReference>
<feature type="domain" description="ANTAR" evidence="1">
    <location>
        <begin position="167"/>
        <end position="246"/>
    </location>
</feature>
<evidence type="ECO:0000313" key="2">
    <source>
        <dbReference type="EMBL" id="SDY71508.1"/>
    </source>
</evidence>
<reference evidence="3" key="1">
    <citation type="submission" date="2016-10" db="EMBL/GenBank/DDBJ databases">
        <authorList>
            <person name="Varghese N."/>
            <person name="Submissions S."/>
        </authorList>
    </citation>
    <scope>NUCLEOTIDE SEQUENCE [LARGE SCALE GENOMIC DNA]</scope>
    <source>
        <strain evidence="3">DSM 45422</strain>
    </source>
</reference>
<protein>
    <submittedName>
        <fullName evidence="2">ANTAR domain-containing protein</fullName>
    </submittedName>
</protein>
<dbReference type="InterPro" id="IPR036388">
    <property type="entry name" value="WH-like_DNA-bd_sf"/>
</dbReference>
<name>A0A1H3M5I8_9ACTN</name>
<dbReference type="InterPro" id="IPR005561">
    <property type="entry name" value="ANTAR"/>
</dbReference>
<dbReference type="STRING" id="1137993.SAMN05660209_03547"/>